<name>A0ABS3TEM4_9BACT</name>
<dbReference type="SUPFAM" id="SSF56762">
    <property type="entry name" value="HydB/Nqo4-like"/>
    <property type="match status" value="1"/>
</dbReference>
<dbReference type="RefSeq" id="WP_208308373.1">
    <property type="nucleotide sequence ID" value="NZ_JAGETX010000009.1"/>
</dbReference>
<evidence type="ECO:0000259" key="3">
    <source>
        <dbReference type="Pfam" id="PF00346"/>
    </source>
</evidence>
<feature type="compositionally biased region" description="Basic and acidic residues" evidence="2">
    <location>
        <begin position="176"/>
        <end position="186"/>
    </location>
</feature>
<feature type="compositionally biased region" description="Low complexity" evidence="2">
    <location>
        <begin position="262"/>
        <end position="285"/>
    </location>
</feature>
<dbReference type="InterPro" id="IPR052197">
    <property type="entry name" value="ComplexI_49kDa-like"/>
</dbReference>
<evidence type="ECO:0000256" key="2">
    <source>
        <dbReference type="SAM" id="MobiDB-lite"/>
    </source>
</evidence>
<dbReference type="PANTHER" id="PTHR43485">
    <property type="entry name" value="HYDROGENASE-4 COMPONENT G"/>
    <property type="match status" value="1"/>
</dbReference>
<feature type="compositionally biased region" description="Pro residues" evidence="2">
    <location>
        <begin position="242"/>
        <end position="254"/>
    </location>
</feature>
<gene>
    <name evidence="4" type="ORF">J4D97_15695</name>
</gene>
<dbReference type="SUPFAM" id="SSF56770">
    <property type="entry name" value="HydA/Nqo6-like"/>
    <property type="match status" value="1"/>
</dbReference>
<protein>
    <recommendedName>
        <fullName evidence="3">NADH-quinone oxidoreductase subunit D domain-containing protein</fullName>
    </recommendedName>
</protein>
<dbReference type="Proteomes" id="UP000670527">
    <property type="component" value="Unassembled WGS sequence"/>
</dbReference>
<dbReference type="EMBL" id="JAGETX010000009">
    <property type="protein sequence ID" value="MBO3272104.1"/>
    <property type="molecule type" value="Genomic_DNA"/>
</dbReference>
<sequence>MLSAFVFGARAGRLSPWKQWLMKTGFQTLKVFAVPGEDVLRALGLELAPAGLTIARNPREADILLITGSLPSGLAENAAVIFAQLPRPRLLAVMGELETAPLPAPGIRLPLNQEGLLALRPEACRLLTAQGWAPEAQPFAPAFIEQVIAGQQEKGDHKGHGSMDHRAMEHGGMDMEGMMKDLDHSGMKPQPDAAALPANGPHEHHPMPEAADKPSGKETAKEPAANDQHAHQTMPPTDPKEPPAPPAVDSPDPGPHAEHHQPPAAQASHDHAAMPAGPMPHAEGMNMPDMMGDQMKPEAEAGTEMPGMDMSGMDMSDMDMSGMDMGFMSMVEMTKDLPRSPDGLAMEASEAAFGPFFPGLPGGLNLHLHLDGDTVTKAVITRGKLDQDRVDCLPLPAREFAPWLAGLDPLTPAAYHLLAHRALAQATRLPATGGLPQLILLEQERIASHLNWLIDFGVTIGHAWLRQAAEHLYWQLRQVPDQPAAVTAFVRQVRRLPLLRQSLTAVGQIPAPLLHHARGPVARAAGVSHDARQLDPLYQQVGFEPVVLTENNVWGRLQARLQEMLQSQELVHQLGAAPPTPAFSSTDQAAAGTGRASVETPRGTATLEVTLQGGQVTAYTLHAPSALHVALVNEFVREQELGDALKTIASLDISPWTITA</sequence>
<reference evidence="4 5" key="1">
    <citation type="submission" date="2021-03" db="EMBL/GenBank/DDBJ databases">
        <authorList>
            <person name="Kim M.K."/>
        </authorList>
    </citation>
    <scope>NUCLEOTIDE SEQUENCE [LARGE SCALE GENOMIC DNA]</scope>
    <source>
        <strain evidence="4 5">BT507</strain>
    </source>
</reference>
<accession>A0ABS3TEM4</accession>
<feature type="domain" description="NADH-quinone oxidoreductase subunit D" evidence="3">
    <location>
        <begin position="517"/>
        <end position="579"/>
    </location>
</feature>
<feature type="region of interest" description="Disordered" evidence="2">
    <location>
        <begin position="576"/>
        <end position="599"/>
    </location>
</feature>
<feature type="compositionally biased region" description="Basic and acidic residues" evidence="2">
    <location>
        <begin position="201"/>
        <end position="221"/>
    </location>
</feature>
<evidence type="ECO:0000256" key="1">
    <source>
        <dbReference type="ARBA" id="ARBA00023002"/>
    </source>
</evidence>
<evidence type="ECO:0000313" key="5">
    <source>
        <dbReference type="Proteomes" id="UP000670527"/>
    </source>
</evidence>
<proteinExistence type="predicted"/>
<keyword evidence="1" id="KW-0560">Oxidoreductase</keyword>
<organism evidence="4 5">
    <name type="scientific">Hymenobacter defluvii</name>
    <dbReference type="NCBI Taxonomy" id="2054411"/>
    <lineage>
        <taxon>Bacteria</taxon>
        <taxon>Pseudomonadati</taxon>
        <taxon>Bacteroidota</taxon>
        <taxon>Cytophagia</taxon>
        <taxon>Cytophagales</taxon>
        <taxon>Hymenobacteraceae</taxon>
        <taxon>Hymenobacter</taxon>
    </lineage>
</organism>
<dbReference type="InterPro" id="IPR029014">
    <property type="entry name" value="NiFe-Hase_large"/>
</dbReference>
<evidence type="ECO:0000313" key="4">
    <source>
        <dbReference type="EMBL" id="MBO3272104.1"/>
    </source>
</evidence>
<keyword evidence="5" id="KW-1185">Reference proteome</keyword>
<feature type="region of interest" description="Disordered" evidence="2">
    <location>
        <begin position="176"/>
        <end position="301"/>
    </location>
</feature>
<dbReference type="Pfam" id="PF00346">
    <property type="entry name" value="Complex1_49kDa"/>
    <property type="match status" value="1"/>
</dbReference>
<comment type="caution">
    <text evidence="4">The sequence shown here is derived from an EMBL/GenBank/DDBJ whole genome shotgun (WGS) entry which is preliminary data.</text>
</comment>
<dbReference type="Gene3D" id="1.10.645.10">
    <property type="entry name" value="Cytochrome-c3 Hydrogenase, chain B"/>
    <property type="match status" value="2"/>
</dbReference>
<dbReference type="InterPro" id="IPR001135">
    <property type="entry name" value="NADH_Q_OxRdtase_suD"/>
</dbReference>
<dbReference type="PANTHER" id="PTHR43485:SF1">
    <property type="entry name" value="FORMATE HYDROGENLYASE SUBUNIT 5-RELATED"/>
    <property type="match status" value="1"/>
</dbReference>